<dbReference type="OrthoDB" id="771136at2759"/>
<dbReference type="Pfam" id="PF00026">
    <property type="entry name" value="Asp"/>
    <property type="match status" value="1"/>
</dbReference>
<dbReference type="GO" id="GO:0006508">
    <property type="term" value="P:proteolysis"/>
    <property type="evidence" value="ECO:0007669"/>
    <property type="project" value="UniProtKB-KW"/>
</dbReference>
<feature type="domain" description="Peptidase A1" evidence="16">
    <location>
        <begin position="51"/>
        <end position="362"/>
    </location>
</feature>
<evidence type="ECO:0000256" key="13">
    <source>
        <dbReference type="PIRSR" id="PIRSR601461-2"/>
    </source>
</evidence>
<comment type="subcellular location">
    <subcellularLocation>
        <location evidence="2">Secreted</location>
    </subcellularLocation>
</comment>
<keyword evidence="9 14" id="KW-0378">Hydrolase</keyword>
<dbReference type="PROSITE" id="PS00141">
    <property type="entry name" value="ASP_PROTEASE"/>
    <property type="match status" value="1"/>
</dbReference>
<evidence type="ECO:0000256" key="6">
    <source>
        <dbReference type="ARBA" id="ARBA00022670"/>
    </source>
</evidence>
<dbReference type="SUPFAM" id="SSF50630">
    <property type="entry name" value="Acid proteases"/>
    <property type="match status" value="1"/>
</dbReference>
<evidence type="ECO:0000256" key="14">
    <source>
        <dbReference type="RuleBase" id="RU000454"/>
    </source>
</evidence>
<reference evidence="17 18" key="1">
    <citation type="submission" date="2013-02" db="EMBL/GenBank/DDBJ databases">
        <title>Genome sequence of Candida maltosa Xu316, a potential industrial strain for xylitol and ethanol production.</title>
        <authorList>
            <person name="Yu J."/>
            <person name="Wang Q."/>
            <person name="Geng X."/>
            <person name="Bao W."/>
            <person name="He P."/>
            <person name="Cai J."/>
        </authorList>
    </citation>
    <scope>NUCLEOTIDE SEQUENCE [LARGE SCALE GENOMIC DNA]</scope>
    <source>
        <strain evidence="18">Xu316</strain>
    </source>
</reference>
<evidence type="ECO:0000256" key="8">
    <source>
        <dbReference type="ARBA" id="ARBA00022750"/>
    </source>
</evidence>
<feature type="active site" evidence="12">
    <location>
        <position position="69"/>
    </location>
</feature>
<dbReference type="HOGENOM" id="CLU_013253_9_1_1"/>
<evidence type="ECO:0000256" key="9">
    <source>
        <dbReference type="ARBA" id="ARBA00022801"/>
    </source>
</evidence>
<dbReference type="InterPro" id="IPR033121">
    <property type="entry name" value="PEPTIDASE_A1"/>
</dbReference>
<proteinExistence type="inferred from homology"/>
<evidence type="ECO:0000256" key="2">
    <source>
        <dbReference type="ARBA" id="ARBA00004613"/>
    </source>
</evidence>
<keyword evidence="18" id="KW-1185">Reference proteome</keyword>
<keyword evidence="8 14" id="KW-0064">Aspartyl protease</keyword>
<dbReference type="GO" id="GO:0005576">
    <property type="term" value="C:extracellular region"/>
    <property type="evidence" value="ECO:0007669"/>
    <property type="project" value="UniProtKB-SubCell"/>
</dbReference>
<accession>M3HFB5</accession>
<comment type="catalytic activity">
    <reaction evidence="1">
        <text>Preferential cleavage at the carboxyl of hydrophobic amino acids, but fails to cleave 15-Leu-|-Tyr-16, 16-Tyr-|-Leu-17 and 24-Phe-|-Phe-25 of insulin B chain. Activates trypsinogen, and degrades keratin.</text>
        <dbReference type="EC" id="3.4.23.24"/>
    </reaction>
</comment>
<dbReference type="MEROPS" id="A01.085"/>
<evidence type="ECO:0000259" key="16">
    <source>
        <dbReference type="PROSITE" id="PS51767"/>
    </source>
</evidence>
<dbReference type="AlphaFoldDB" id="M3HFB5"/>
<evidence type="ECO:0000256" key="15">
    <source>
        <dbReference type="SAM" id="SignalP"/>
    </source>
</evidence>
<dbReference type="CDD" id="cd05474">
    <property type="entry name" value="SAP_like"/>
    <property type="match status" value="1"/>
</dbReference>
<dbReference type="PANTHER" id="PTHR47966">
    <property type="entry name" value="BETA-SITE APP-CLEAVING ENZYME, ISOFORM A-RELATED"/>
    <property type="match status" value="1"/>
</dbReference>
<evidence type="ECO:0000313" key="18">
    <source>
        <dbReference type="Proteomes" id="UP000011777"/>
    </source>
</evidence>
<feature type="disulfide bond" evidence="13">
    <location>
        <begin position="292"/>
        <end position="323"/>
    </location>
</feature>
<feature type="active site" evidence="12">
    <location>
        <position position="257"/>
    </location>
</feature>
<evidence type="ECO:0000256" key="11">
    <source>
        <dbReference type="ARBA" id="ARBA00023157"/>
    </source>
</evidence>
<dbReference type="InterPro" id="IPR001461">
    <property type="entry name" value="Aspartic_peptidase_A1"/>
</dbReference>
<dbReference type="eggNOG" id="KOG1339">
    <property type="taxonomic scope" value="Eukaryota"/>
</dbReference>
<dbReference type="PRINTS" id="PR00792">
    <property type="entry name" value="PEPSIN"/>
</dbReference>
<sequence>MIFLLLLSLIVATVVECSLKIDFEVHKASFNPHLMKRSSPVLSIINNKSLYITSLAIGSNKDPISVSIDTGSADLWVMGSDVTCFDTSELHVDGAPSLPEIFDDINPDYSCTANGTFDTANSTTFKSTDDNFVIGYTDGSAAIGKWGIDSVQFGNSTINELRLGIASQSSVSDGILGIGIPDGYDNFPIQLKNQKLIDKVAYSVYLNSSDAIGGTVLFGAIDHAKYEGALTTVPLTSDTLLSVNVTYENVNYSVILDTGSTFSIFPDTWINDFGTLLNGTYDDNEEVYRIDCDSRDDFFEFEIGNASFAIPVEDFIVENDDVCYLAIMGNSVIGGDGILFGGDILRSIYLVYDLEDRTISVAPVRYTDDEDIEELGNQTVAVDNSTVSTSQTSVLPTSQTSALSSTSSVNQARVIGSFTVSTLMGFILTFI</sequence>
<name>M3HFB5_CANMX</name>
<dbReference type="InterPro" id="IPR021109">
    <property type="entry name" value="Peptidase_aspartic_dom_sf"/>
</dbReference>
<keyword evidence="6 14" id="KW-0645">Protease</keyword>
<dbReference type="PANTHER" id="PTHR47966:SF65">
    <property type="entry name" value="ASPARTIC-TYPE ENDOPEPTIDASE"/>
    <property type="match status" value="1"/>
</dbReference>
<feature type="chain" id="PRO_5004034068" description="candidapepsin" evidence="15">
    <location>
        <begin position="18"/>
        <end position="431"/>
    </location>
</feature>
<gene>
    <name evidence="17" type="ORF">G210_3828</name>
</gene>
<keyword evidence="7 15" id="KW-0732">Signal</keyword>
<dbReference type="EC" id="3.4.23.24" evidence="4"/>
<comment type="caution">
    <text evidence="17">The sequence shown here is derived from an EMBL/GenBank/DDBJ whole genome shotgun (WGS) entry which is preliminary data.</text>
</comment>
<dbReference type="STRING" id="1245528.M3HFB5"/>
<evidence type="ECO:0000256" key="3">
    <source>
        <dbReference type="ARBA" id="ARBA00007447"/>
    </source>
</evidence>
<keyword evidence="11 13" id="KW-1015">Disulfide bond</keyword>
<dbReference type="OMA" id="QCYLAIM"/>
<feature type="signal peptide" evidence="15">
    <location>
        <begin position="1"/>
        <end position="17"/>
    </location>
</feature>
<dbReference type="EMBL" id="AOGT01002257">
    <property type="protein sequence ID" value="EMG45947.1"/>
    <property type="molecule type" value="Genomic_DNA"/>
</dbReference>
<dbReference type="PROSITE" id="PS51767">
    <property type="entry name" value="PEPTIDASE_A1"/>
    <property type="match status" value="1"/>
</dbReference>
<evidence type="ECO:0000256" key="10">
    <source>
        <dbReference type="ARBA" id="ARBA00023145"/>
    </source>
</evidence>
<dbReference type="InterPro" id="IPR033876">
    <property type="entry name" value="SAP-like"/>
</dbReference>
<keyword evidence="10" id="KW-0865">Zymogen</keyword>
<evidence type="ECO:0000256" key="1">
    <source>
        <dbReference type="ARBA" id="ARBA00001675"/>
    </source>
</evidence>
<evidence type="ECO:0000256" key="12">
    <source>
        <dbReference type="PIRSR" id="PIRSR601461-1"/>
    </source>
</evidence>
<dbReference type="GO" id="GO:0004190">
    <property type="term" value="F:aspartic-type endopeptidase activity"/>
    <property type="evidence" value="ECO:0007669"/>
    <property type="project" value="UniProtKB-KW"/>
</dbReference>
<protein>
    <recommendedName>
        <fullName evidence="4">candidapepsin</fullName>
        <ecNumber evidence="4">3.4.23.24</ecNumber>
    </recommendedName>
</protein>
<evidence type="ECO:0000256" key="5">
    <source>
        <dbReference type="ARBA" id="ARBA00022525"/>
    </source>
</evidence>
<evidence type="ECO:0000256" key="4">
    <source>
        <dbReference type="ARBA" id="ARBA00013207"/>
    </source>
</evidence>
<organism evidence="17 18">
    <name type="scientific">Candida maltosa (strain Xu316)</name>
    <name type="common">Yeast</name>
    <dbReference type="NCBI Taxonomy" id="1245528"/>
    <lineage>
        <taxon>Eukaryota</taxon>
        <taxon>Fungi</taxon>
        <taxon>Dikarya</taxon>
        <taxon>Ascomycota</taxon>
        <taxon>Saccharomycotina</taxon>
        <taxon>Pichiomycetes</taxon>
        <taxon>Debaryomycetaceae</taxon>
        <taxon>Candida/Lodderomyces clade</taxon>
        <taxon>Candida</taxon>
    </lineage>
</organism>
<evidence type="ECO:0000313" key="17">
    <source>
        <dbReference type="EMBL" id="EMG45947.1"/>
    </source>
</evidence>
<dbReference type="InterPro" id="IPR001969">
    <property type="entry name" value="Aspartic_peptidase_AS"/>
</dbReference>
<dbReference type="Gene3D" id="2.40.70.10">
    <property type="entry name" value="Acid Proteases"/>
    <property type="match status" value="2"/>
</dbReference>
<dbReference type="Proteomes" id="UP000011777">
    <property type="component" value="Unassembled WGS sequence"/>
</dbReference>
<comment type="similarity">
    <text evidence="3 14">Belongs to the peptidase A1 family.</text>
</comment>
<keyword evidence="5" id="KW-0964">Secreted</keyword>
<evidence type="ECO:0000256" key="7">
    <source>
        <dbReference type="ARBA" id="ARBA00022729"/>
    </source>
</evidence>